<dbReference type="EMBL" id="SBJO01000148">
    <property type="protein sequence ID" value="KAF9762651.1"/>
    <property type="molecule type" value="Genomic_DNA"/>
</dbReference>
<name>A0A9P6GY59_9MICR</name>
<dbReference type="Proteomes" id="UP000740883">
    <property type="component" value="Unassembled WGS sequence"/>
</dbReference>
<organism evidence="1 2">
    <name type="scientific">Nosema granulosis</name>
    <dbReference type="NCBI Taxonomy" id="83296"/>
    <lineage>
        <taxon>Eukaryota</taxon>
        <taxon>Fungi</taxon>
        <taxon>Fungi incertae sedis</taxon>
        <taxon>Microsporidia</taxon>
        <taxon>Nosematidae</taxon>
        <taxon>Nosema</taxon>
    </lineage>
</organism>
<dbReference type="AlphaFoldDB" id="A0A9P6GY59"/>
<keyword evidence="2" id="KW-1185">Reference proteome</keyword>
<sequence length="101" mass="12521">MTVHKALEEMRRNPFFNNNRINRWIEKIQEFDFTVEYVKVEMMCDVDALSRQFETEVIESITEEERMSKRERIYKQMEGKVKKYIRIRNSGSFRRAKEERY</sequence>
<proteinExistence type="predicted"/>
<gene>
    <name evidence="1" type="ORF">NGRA_1865</name>
</gene>
<protein>
    <submittedName>
        <fullName evidence="1">Uncharacterized protein</fullName>
    </submittedName>
</protein>
<reference evidence="1 2" key="1">
    <citation type="journal article" date="2020" name="Genome Biol. Evol.">
        <title>Comparative genomics of strictly vertically transmitted, feminizing microsporidia endosymbionts of amphipod crustaceans.</title>
        <authorList>
            <person name="Cormier A."/>
            <person name="Chebbi M.A."/>
            <person name="Giraud I."/>
            <person name="Wattier R."/>
            <person name="Teixeira M."/>
            <person name="Gilbert C."/>
            <person name="Rigaud T."/>
            <person name="Cordaux R."/>
        </authorList>
    </citation>
    <scope>NUCLEOTIDE SEQUENCE [LARGE SCALE GENOMIC DNA]</scope>
    <source>
        <strain evidence="1 2">Ou3-Ou53</strain>
    </source>
</reference>
<evidence type="ECO:0000313" key="1">
    <source>
        <dbReference type="EMBL" id="KAF9762651.1"/>
    </source>
</evidence>
<accession>A0A9P6GY59</accession>
<dbReference type="OrthoDB" id="4488294at2759"/>
<comment type="caution">
    <text evidence="1">The sequence shown here is derived from an EMBL/GenBank/DDBJ whole genome shotgun (WGS) entry which is preliminary data.</text>
</comment>
<evidence type="ECO:0000313" key="2">
    <source>
        <dbReference type="Proteomes" id="UP000740883"/>
    </source>
</evidence>